<name>A0A8S5TNM7_9CAUD</name>
<protein>
    <submittedName>
        <fullName evidence="1">Uncharacterized protein</fullName>
    </submittedName>
</protein>
<evidence type="ECO:0000313" key="1">
    <source>
        <dbReference type="EMBL" id="DAF64738.1"/>
    </source>
</evidence>
<organism evidence="1">
    <name type="scientific">Siphoviridae sp. ct7dP4</name>
    <dbReference type="NCBI Taxonomy" id="2827787"/>
    <lineage>
        <taxon>Viruses</taxon>
        <taxon>Duplodnaviria</taxon>
        <taxon>Heunggongvirae</taxon>
        <taxon>Uroviricota</taxon>
        <taxon>Caudoviricetes</taxon>
    </lineage>
</organism>
<dbReference type="EMBL" id="BK032866">
    <property type="protein sequence ID" value="DAF64738.1"/>
    <property type="molecule type" value="Genomic_DNA"/>
</dbReference>
<proteinExistence type="predicted"/>
<accession>A0A8S5TNM7</accession>
<sequence>MARKSIIRHTPSQFGRAFFRYNRHFKDCLL</sequence>
<reference evidence="1" key="1">
    <citation type="journal article" date="2021" name="Proc. Natl. Acad. Sci. U.S.A.">
        <title>A Catalog of Tens of Thousands of Viruses from Human Metagenomes Reveals Hidden Associations with Chronic Diseases.</title>
        <authorList>
            <person name="Tisza M.J."/>
            <person name="Buck C.B."/>
        </authorList>
    </citation>
    <scope>NUCLEOTIDE SEQUENCE</scope>
    <source>
        <strain evidence="1">Ct7dP4</strain>
    </source>
</reference>